<organism evidence="1 2">
    <name type="scientific">Campylobacter concisus UNSWCS</name>
    <dbReference type="NCBI Taxonomy" id="1242968"/>
    <lineage>
        <taxon>Bacteria</taxon>
        <taxon>Pseudomonadati</taxon>
        <taxon>Campylobacterota</taxon>
        <taxon>Epsilonproteobacteria</taxon>
        <taxon>Campylobacterales</taxon>
        <taxon>Campylobacteraceae</taxon>
        <taxon>Campylobacter</taxon>
    </lineage>
</organism>
<evidence type="ECO:0000313" key="1">
    <source>
        <dbReference type="EMBL" id="ERJ27867.1"/>
    </source>
</evidence>
<gene>
    <name evidence="1" type="ORF">UNSWCS_465</name>
</gene>
<comment type="caution">
    <text evidence="1">The sequence shown here is derived from an EMBL/GenBank/DDBJ whole genome shotgun (WGS) entry which is preliminary data.</text>
</comment>
<dbReference type="PATRIC" id="fig|1242968.3.peg.1384"/>
<dbReference type="EMBL" id="ANNG01000030">
    <property type="protein sequence ID" value="ERJ27867.1"/>
    <property type="molecule type" value="Genomic_DNA"/>
</dbReference>
<evidence type="ECO:0000313" key="2">
    <source>
        <dbReference type="Proteomes" id="UP000016620"/>
    </source>
</evidence>
<protein>
    <submittedName>
        <fullName evidence="1">Uncharacterized protein</fullName>
    </submittedName>
</protein>
<proteinExistence type="predicted"/>
<reference evidence="1 2" key="1">
    <citation type="journal article" date="2013" name="BMC Genomics">
        <title>Comparative genomics of Campylobacter concisus isolates reveals genetic diversity and provides insights into disease association.</title>
        <authorList>
            <person name="Deshpande N.P."/>
            <person name="Kaakoush N.O."/>
            <person name="Wilkins M.R."/>
            <person name="Mitchell H.M."/>
        </authorList>
    </citation>
    <scope>NUCLEOTIDE SEQUENCE [LARGE SCALE GENOMIC DNA]</scope>
    <source>
        <strain evidence="1 2">UNSWCS</strain>
    </source>
</reference>
<name>U2FBX4_9BACT</name>
<dbReference type="AlphaFoldDB" id="U2FBX4"/>
<dbReference type="Proteomes" id="UP000016620">
    <property type="component" value="Unassembled WGS sequence"/>
</dbReference>
<sequence>MSFGLLNLKFILVRKAKFSSKFNYIDFIFLKNLSVVFKKFLSDNAYWI</sequence>
<accession>U2FBX4</accession>